<dbReference type="InterPro" id="IPR004995">
    <property type="entry name" value="Spore_Ger"/>
</dbReference>
<feature type="compositionally biased region" description="Basic and acidic residues" evidence="3">
    <location>
        <begin position="44"/>
        <end position="61"/>
    </location>
</feature>
<comment type="similarity">
    <text evidence="1">Belongs to the GerABKA family.</text>
</comment>
<dbReference type="Proteomes" id="UP000002217">
    <property type="component" value="Chromosome"/>
</dbReference>
<dbReference type="AlphaFoldDB" id="C8W2M4"/>
<keyword evidence="2 4" id="KW-0472">Membrane</keyword>
<dbReference type="PANTHER" id="PTHR22550">
    <property type="entry name" value="SPORE GERMINATION PROTEIN"/>
    <property type="match status" value="1"/>
</dbReference>
<keyword evidence="4" id="KW-1133">Transmembrane helix</keyword>
<evidence type="ECO:0000313" key="5">
    <source>
        <dbReference type="EMBL" id="ACV63708.1"/>
    </source>
</evidence>
<evidence type="ECO:0000256" key="3">
    <source>
        <dbReference type="SAM" id="MobiDB-lite"/>
    </source>
</evidence>
<protein>
    <submittedName>
        <fullName evidence="5">GerA spore germination protein</fullName>
    </submittedName>
</protein>
<dbReference type="eggNOG" id="COG0697">
    <property type="taxonomic scope" value="Bacteria"/>
</dbReference>
<proteinExistence type="inferred from homology"/>
<dbReference type="InterPro" id="IPR050768">
    <property type="entry name" value="UPF0353/GerABKA_families"/>
</dbReference>
<dbReference type="RefSeq" id="WP_015758400.1">
    <property type="nucleotide sequence ID" value="NC_013216.1"/>
</dbReference>
<feature type="transmembrane region" description="Helical" evidence="4">
    <location>
        <begin position="471"/>
        <end position="490"/>
    </location>
</feature>
<evidence type="ECO:0000256" key="2">
    <source>
        <dbReference type="ARBA" id="ARBA00023136"/>
    </source>
</evidence>
<accession>C8W2M4</accession>
<dbReference type="GO" id="GO:0016020">
    <property type="term" value="C:membrane"/>
    <property type="evidence" value="ECO:0007669"/>
    <property type="project" value="InterPro"/>
</dbReference>
<evidence type="ECO:0000256" key="1">
    <source>
        <dbReference type="ARBA" id="ARBA00005278"/>
    </source>
</evidence>
<dbReference type="GO" id="GO:0009847">
    <property type="term" value="P:spore germination"/>
    <property type="evidence" value="ECO:0007669"/>
    <property type="project" value="InterPro"/>
</dbReference>
<dbReference type="STRING" id="485916.Dtox_2953"/>
<keyword evidence="6" id="KW-1185">Reference proteome</keyword>
<keyword evidence="4" id="KW-0812">Transmembrane</keyword>
<name>C8W2M4_DESAS</name>
<dbReference type="Pfam" id="PF03323">
    <property type="entry name" value="GerA"/>
    <property type="match status" value="1"/>
</dbReference>
<dbReference type="KEGG" id="dae:Dtox_2953"/>
<feature type="region of interest" description="Disordered" evidence="3">
    <location>
        <begin position="30"/>
        <end position="72"/>
    </location>
</feature>
<feature type="compositionally biased region" description="Polar residues" evidence="3">
    <location>
        <begin position="33"/>
        <end position="43"/>
    </location>
</feature>
<dbReference type="EMBL" id="CP001720">
    <property type="protein sequence ID" value="ACV63708.1"/>
    <property type="molecule type" value="Genomic_DNA"/>
</dbReference>
<gene>
    <name evidence="5" type="ordered locus">Dtox_2953</name>
</gene>
<feature type="transmembrane region" description="Helical" evidence="4">
    <location>
        <begin position="496"/>
        <end position="517"/>
    </location>
</feature>
<dbReference type="PANTHER" id="PTHR22550:SF5">
    <property type="entry name" value="LEUCINE ZIPPER PROTEIN 4"/>
    <property type="match status" value="1"/>
</dbReference>
<organism evidence="5 6">
    <name type="scientific">Desulfofarcimen acetoxidans (strain ATCC 49208 / DSM 771 / KCTC 5769 / VKM B-1644 / 5575)</name>
    <name type="common">Desulfotomaculum acetoxidans</name>
    <dbReference type="NCBI Taxonomy" id="485916"/>
    <lineage>
        <taxon>Bacteria</taxon>
        <taxon>Bacillati</taxon>
        <taxon>Bacillota</taxon>
        <taxon>Clostridia</taxon>
        <taxon>Eubacteriales</taxon>
        <taxon>Peptococcaceae</taxon>
        <taxon>Desulfofarcimen</taxon>
    </lineage>
</organism>
<dbReference type="HOGENOM" id="CLU_021639_4_0_9"/>
<evidence type="ECO:0000256" key="4">
    <source>
        <dbReference type="SAM" id="Phobius"/>
    </source>
</evidence>
<feature type="transmembrane region" description="Helical" evidence="4">
    <location>
        <begin position="408"/>
        <end position="426"/>
    </location>
</feature>
<feature type="transmembrane region" description="Helical" evidence="4">
    <location>
        <begin position="529"/>
        <end position="553"/>
    </location>
</feature>
<reference evidence="5 6" key="1">
    <citation type="journal article" date="2009" name="Stand. Genomic Sci.">
        <title>Complete genome sequence of Desulfotomaculum acetoxidans type strain (5575).</title>
        <authorList>
            <person name="Spring S."/>
            <person name="Lapidus A."/>
            <person name="Schroder M."/>
            <person name="Gleim D."/>
            <person name="Sims D."/>
            <person name="Meincke L."/>
            <person name="Glavina Del Rio T."/>
            <person name="Tice H."/>
            <person name="Copeland A."/>
            <person name="Cheng J.F."/>
            <person name="Lucas S."/>
            <person name="Chen F."/>
            <person name="Nolan M."/>
            <person name="Bruce D."/>
            <person name="Goodwin L."/>
            <person name="Pitluck S."/>
            <person name="Ivanova N."/>
            <person name="Mavromatis K."/>
            <person name="Mikhailova N."/>
            <person name="Pati A."/>
            <person name="Chen A."/>
            <person name="Palaniappan K."/>
            <person name="Land M."/>
            <person name="Hauser L."/>
            <person name="Chang Y.J."/>
            <person name="Jeffries C.D."/>
            <person name="Chain P."/>
            <person name="Saunders E."/>
            <person name="Brettin T."/>
            <person name="Detter J.C."/>
            <person name="Goker M."/>
            <person name="Bristow J."/>
            <person name="Eisen J.A."/>
            <person name="Markowitz V."/>
            <person name="Hugenholtz P."/>
            <person name="Kyrpides N.C."/>
            <person name="Klenk H.P."/>
            <person name="Han C."/>
        </authorList>
    </citation>
    <scope>NUCLEOTIDE SEQUENCE [LARGE SCALE GENOMIC DNA]</scope>
    <source>
        <strain evidence="6">ATCC 49208 / DSM 771 / VKM B-1644</strain>
    </source>
</reference>
<evidence type="ECO:0000313" key="6">
    <source>
        <dbReference type="Proteomes" id="UP000002217"/>
    </source>
</evidence>
<sequence length="622" mass="70053">MNMINKLLKYISFHESSAQEEFILSENNKKNKLGSSHTENVSTESEKSLPSDERIKEDNKSGHLANQNKINNINNKDNISAVKRKIRKPISLSELKVQKNTKQDQHEEPGDTCQIKIDTCLETNKKILKLLYGLPKNKDVVIREFTLGTTPEIQGFLVFIDGLTDKALQDMLLKTLMLQTKEKHLGPDANNAEFMIKNLIPGNQVNTYNNYRKVLDAINYGETAIFLENLSHAITVETKGWEHRAVSRTMVEQIVRGPQEAFTETLRANTALIRKMLKNENLITEMIPAGVRNHGNVAIMYINNLANPMLVKEVKKRVASIKTDLLTDSGLLEQFIEDHPYNLNPQVIATERPDRVTALLIEGRVAIIVNGSPFVLIVPTTMFDLLHTGEENYLRWQYGTFLRYIRTLAFYIAFLLPGVYLSIVLFHHEMIPTDLLLAIAGNREKVPFPSVVEVLLMELSFEMIREAGLRLPGMMGSTIGIVGALILGQAAVQANIVSPILVILVAVTGLASFAIPNYSMSFALRIYRFFYIVLGASMGFFGITLGLSVHIFLTVNMKSFGVPYLTPMGPRVAPGTDVVTRLPLFFQEKRPDYINPLDKIRQPEISRGWIKNREAGEDEETK</sequence>
<dbReference type="OrthoDB" id="1726708at2"/>